<keyword evidence="2" id="KW-1185">Reference proteome</keyword>
<name>A0A1Z5R9R7_SORBI</name>
<dbReference type="AlphaFoldDB" id="A0A1Z5R9R7"/>
<evidence type="ECO:0000313" key="1">
    <source>
        <dbReference type="EMBL" id="OQU80523.1"/>
    </source>
</evidence>
<sequence length="83" mass="9107">MVRSDITNFSSPLLTPDRTSLETLFQSIVVATISSIHEKPNPGSTIINKPKPMKAKRLSLCFSVWSERKVSGPAALCTKSFGR</sequence>
<dbReference type="Proteomes" id="UP000000768">
    <property type="component" value="Chromosome 7"/>
</dbReference>
<dbReference type="EMBL" id="CM000766">
    <property type="protein sequence ID" value="OQU80523.1"/>
    <property type="molecule type" value="Genomic_DNA"/>
</dbReference>
<reference evidence="2" key="2">
    <citation type="journal article" date="2018" name="Plant J.">
        <title>The Sorghum bicolor reference genome: improved assembly, gene annotations, a transcriptome atlas, and signatures of genome organization.</title>
        <authorList>
            <person name="McCormick R.F."/>
            <person name="Truong S.K."/>
            <person name="Sreedasyam A."/>
            <person name="Jenkins J."/>
            <person name="Shu S."/>
            <person name="Sims D."/>
            <person name="Kennedy M."/>
            <person name="Amirebrahimi M."/>
            <person name="Weers B.D."/>
            <person name="McKinley B."/>
            <person name="Mattison A."/>
            <person name="Morishige D.T."/>
            <person name="Grimwood J."/>
            <person name="Schmutz J."/>
            <person name="Mullet J.E."/>
        </authorList>
    </citation>
    <scope>NUCLEOTIDE SEQUENCE [LARGE SCALE GENOMIC DNA]</scope>
    <source>
        <strain evidence="2">cv. BTx623</strain>
    </source>
</reference>
<reference evidence="1 2" key="1">
    <citation type="journal article" date="2009" name="Nature">
        <title>The Sorghum bicolor genome and the diversification of grasses.</title>
        <authorList>
            <person name="Paterson A.H."/>
            <person name="Bowers J.E."/>
            <person name="Bruggmann R."/>
            <person name="Dubchak I."/>
            <person name="Grimwood J."/>
            <person name="Gundlach H."/>
            <person name="Haberer G."/>
            <person name="Hellsten U."/>
            <person name="Mitros T."/>
            <person name="Poliakov A."/>
            <person name="Schmutz J."/>
            <person name="Spannagl M."/>
            <person name="Tang H."/>
            <person name="Wang X."/>
            <person name="Wicker T."/>
            <person name="Bharti A.K."/>
            <person name="Chapman J."/>
            <person name="Feltus F.A."/>
            <person name="Gowik U."/>
            <person name="Grigoriev I.V."/>
            <person name="Lyons E."/>
            <person name="Maher C.A."/>
            <person name="Martis M."/>
            <person name="Narechania A."/>
            <person name="Otillar R.P."/>
            <person name="Penning B.W."/>
            <person name="Salamov A.A."/>
            <person name="Wang Y."/>
            <person name="Zhang L."/>
            <person name="Carpita N.C."/>
            <person name="Freeling M."/>
            <person name="Gingle A.R."/>
            <person name="Hash C.T."/>
            <person name="Keller B."/>
            <person name="Klein P."/>
            <person name="Kresovich S."/>
            <person name="McCann M.C."/>
            <person name="Ming R."/>
            <person name="Peterson D.G."/>
            <person name="Mehboob-ur-Rahman"/>
            <person name="Ware D."/>
            <person name="Westhoff P."/>
            <person name="Mayer K.F."/>
            <person name="Messing J."/>
            <person name="Rokhsar D.S."/>
        </authorList>
    </citation>
    <scope>NUCLEOTIDE SEQUENCE [LARGE SCALE GENOMIC DNA]</scope>
    <source>
        <strain evidence="2">cv. BTx623</strain>
    </source>
</reference>
<protein>
    <submittedName>
        <fullName evidence="1">Uncharacterized protein</fullName>
    </submittedName>
</protein>
<proteinExistence type="predicted"/>
<organism evidence="1 2">
    <name type="scientific">Sorghum bicolor</name>
    <name type="common">Sorghum</name>
    <name type="synonym">Sorghum vulgare</name>
    <dbReference type="NCBI Taxonomy" id="4558"/>
    <lineage>
        <taxon>Eukaryota</taxon>
        <taxon>Viridiplantae</taxon>
        <taxon>Streptophyta</taxon>
        <taxon>Embryophyta</taxon>
        <taxon>Tracheophyta</taxon>
        <taxon>Spermatophyta</taxon>
        <taxon>Magnoliopsida</taxon>
        <taxon>Liliopsida</taxon>
        <taxon>Poales</taxon>
        <taxon>Poaceae</taxon>
        <taxon>PACMAD clade</taxon>
        <taxon>Panicoideae</taxon>
        <taxon>Andropogonodae</taxon>
        <taxon>Andropogoneae</taxon>
        <taxon>Sorghinae</taxon>
        <taxon>Sorghum</taxon>
    </lineage>
</organism>
<gene>
    <name evidence="1" type="ORF">SORBI_3007G139650</name>
</gene>
<evidence type="ECO:0000313" key="2">
    <source>
        <dbReference type="Proteomes" id="UP000000768"/>
    </source>
</evidence>
<dbReference type="Gramene" id="OQU80523">
    <property type="protein sequence ID" value="OQU80523"/>
    <property type="gene ID" value="SORBI_3007G139650"/>
</dbReference>
<accession>A0A1Z5R9R7</accession>
<dbReference type="InParanoid" id="A0A1Z5R9R7"/>